<dbReference type="PANTHER" id="PTHR13697:SF4">
    <property type="entry name" value="ATP-DEPENDENT 6-PHOSPHOFRUCTOKINASE"/>
    <property type="match status" value="1"/>
</dbReference>
<evidence type="ECO:0000256" key="10">
    <source>
        <dbReference type="ARBA" id="ARBA00022840"/>
    </source>
</evidence>
<dbReference type="PANTHER" id="PTHR13697">
    <property type="entry name" value="PHOSPHOFRUCTOKINASE"/>
    <property type="match status" value="1"/>
</dbReference>
<feature type="binding site" description="in other chain" evidence="14">
    <location>
        <position position="820"/>
    </location>
    <ligand>
        <name>beta-D-fructose 2,6-bisphosphate</name>
        <dbReference type="ChEBI" id="CHEBI:58579"/>
        <note>allosteric activator; ligand shared between dimeric partners</note>
    </ligand>
</feature>
<dbReference type="GO" id="GO:0042802">
    <property type="term" value="F:identical protein binding"/>
    <property type="evidence" value="ECO:0007669"/>
    <property type="project" value="TreeGrafter"/>
</dbReference>
<feature type="active site" description="Proton acceptor" evidence="14">
    <location>
        <position position="245"/>
    </location>
</feature>
<proteinExistence type="inferred from homology"/>
<dbReference type="PIRSF" id="PIRSF000533">
    <property type="entry name" value="ATP_PFK_euk"/>
    <property type="match status" value="1"/>
</dbReference>
<dbReference type="EC" id="2.7.1.11" evidence="14"/>
<dbReference type="AlphaFoldDB" id="A0A1Y2F625"/>
<feature type="binding site" description="in other chain" evidence="14">
    <location>
        <begin position="610"/>
        <end position="614"/>
    </location>
    <ligand>
        <name>beta-D-fructose 2,6-bisphosphate</name>
        <dbReference type="ChEBI" id="CHEBI:58579"/>
        <note>allosteric activator; ligand shared between dimeric partners</note>
    </ligand>
</feature>
<sequence length="850" mass="91829">MSFQIPSKNAKNVPGSANTPAPSRPASPMASGTSTPGGAQGSPKRLAVLTSGGDCSGMNAAVRAVVKMGIARGCEVYVVREGWEGLVRGNGPEHDVKETQVHSGTPSTADPIPNRRRGNFVATYGEGELLKEGEGEQTLKDRYIIRVGWDDVRGFASLGGTLIGTARCAAFREVEGRRTAALNLVKHGIDALVVCGGDGSLTGADRLRDEWPEHLAALKERGDISAEQFETHSHLNIVGLVGSIDNDMAGTDMTIGATTALHRICEAIDSISSTASSHSRAFIVEVMGRNCGWLALMAAIATGADYMFIPERPPTSEDWQSSMCSVLDRHRKEGKRKTIVIIAEGAHDCNLKPISPDEVKDVLTERLGLDTRVTTLGHTQRGGAPAAYDRILATLQGAEAVEAVLEATPDKPSPVIGIQENKIMRQPLMEAVKKTQDVAKAIAEKDFNRALSLRDPEFEDCLHAFRATTRLNETYRVPEAERMRIAIVHTGAPAGGMNAATRTAVRYCLCHGHTPVAIYNGFVGLLNGNVAELSWLRVDQWSTRGGSELGTNRTLPDTDLAGVAAKLAEYKIDGLLIVGGFEGMAALNILEKGRKEHPSLRIPLVHLPATISNNVPITEWSVGSDTSINVLVDATDAIKQSASASRNRVFVVETQGAGCGYIAMLGALASGANIVYTPELGMSLRGLSEDVDFLKKRYRQDAAGKSEGRLVIRSEKASKTYTTEVVTNILTEEGKDLFDARYVSLGHTLQGGVPSPRDRTRAIRLTVKCIDFLERHHKRKLEQLEPEWKDPDVATIVIEGAGIRFAPLAELLAASDFKNRRGKVQWWSPMKNLIDVMAGRRDLEEPAPKL</sequence>
<dbReference type="InterPro" id="IPR022953">
    <property type="entry name" value="ATP_PFK"/>
</dbReference>
<dbReference type="GO" id="GO:0005524">
    <property type="term" value="F:ATP binding"/>
    <property type="evidence" value="ECO:0007669"/>
    <property type="project" value="UniProtKB-KW"/>
</dbReference>
<feature type="region of interest" description="Disordered" evidence="16">
    <location>
        <begin position="1"/>
        <end position="46"/>
    </location>
</feature>
<dbReference type="PRINTS" id="PR00476">
    <property type="entry name" value="PHFRCTKINASE"/>
</dbReference>
<evidence type="ECO:0000256" key="16">
    <source>
        <dbReference type="SAM" id="MobiDB-lite"/>
    </source>
</evidence>
<feature type="region of interest" description="Disordered" evidence="16">
    <location>
        <begin position="90"/>
        <end position="115"/>
    </location>
</feature>
<dbReference type="FunFam" id="3.40.50.460:FF:000008">
    <property type="entry name" value="ATP-dependent 6-phosphofructokinase"/>
    <property type="match status" value="1"/>
</dbReference>
<feature type="region of interest" description="C-terminal regulatory PFK domain 2" evidence="14">
    <location>
        <begin position="484"/>
        <end position="850"/>
    </location>
</feature>
<dbReference type="UniPathway" id="UPA00109">
    <property type="reaction ID" value="UER00182"/>
</dbReference>
<dbReference type="Gene3D" id="3.40.50.450">
    <property type="match status" value="3"/>
</dbReference>
<dbReference type="GO" id="GO:0046872">
    <property type="term" value="F:metal ion binding"/>
    <property type="evidence" value="ECO:0007669"/>
    <property type="project" value="UniProtKB-KW"/>
</dbReference>
<comment type="function">
    <text evidence="14">Catalyzes the phosphorylation of D-fructose 6-phosphate to fructose 1,6-bisphosphate by ATP, the first committing step of glycolysis.</text>
</comment>
<dbReference type="GO" id="GO:0003872">
    <property type="term" value="F:6-phosphofructokinase activity"/>
    <property type="evidence" value="ECO:0007669"/>
    <property type="project" value="UniProtKB-UniRule"/>
</dbReference>
<evidence type="ECO:0000256" key="1">
    <source>
        <dbReference type="ARBA" id="ARBA00001946"/>
    </source>
</evidence>
<accession>A0A1Y2F625</accession>
<evidence type="ECO:0000256" key="15">
    <source>
        <dbReference type="PIRNR" id="PIRNR000533"/>
    </source>
</evidence>
<comment type="subunit">
    <text evidence="14">Homotetramer.</text>
</comment>
<comment type="catalytic activity">
    <reaction evidence="13 14 15">
        <text>beta-D-fructose 6-phosphate + ATP = beta-D-fructose 1,6-bisphosphate + ADP + H(+)</text>
        <dbReference type="Rhea" id="RHEA:16109"/>
        <dbReference type="ChEBI" id="CHEBI:15378"/>
        <dbReference type="ChEBI" id="CHEBI:30616"/>
        <dbReference type="ChEBI" id="CHEBI:32966"/>
        <dbReference type="ChEBI" id="CHEBI:57634"/>
        <dbReference type="ChEBI" id="CHEBI:456216"/>
        <dbReference type="EC" id="2.7.1.11"/>
    </reaction>
</comment>
<feature type="binding site" description="in other chain" evidence="14">
    <location>
        <begin position="287"/>
        <end position="289"/>
    </location>
    <ligand>
        <name>substrate</name>
        <note>ligand shared between dimeric partners</note>
    </ligand>
</feature>
<evidence type="ECO:0000256" key="6">
    <source>
        <dbReference type="ARBA" id="ARBA00022679"/>
    </source>
</evidence>
<feature type="region of interest" description="N-terminal catalytic PFK domain 1" evidence="14">
    <location>
        <begin position="1"/>
        <end position="470"/>
    </location>
</feature>
<dbReference type="InterPro" id="IPR035966">
    <property type="entry name" value="PKF_sf"/>
</dbReference>
<feature type="compositionally biased region" description="Basic and acidic residues" evidence="16">
    <location>
        <begin position="91"/>
        <end position="100"/>
    </location>
</feature>
<feature type="binding site" description="in other chain" evidence="14">
    <location>
        <position position="715"/>
    </location>
    <ligand>
        <name>beta-D-fructose 2,6-bisphosphate</name>
        <dbReference type="ChEBI" id="CHEBI:58579"/>
        <note>allosteric activator; ligand shared between dimeric partners</note>
    </ligand>
</feature>
<dbReference type="NCBIfam" id="TIGR02478">
    <property type="entry name" value="6PF1K_euk"/>
    <property type="match status" value="1"/>
</dbReference>
<evidence type="ECO:0000256" key="8">
    <source>
        <dbReference type="ARBA" id="ARBA00022741"/>
    </source>
</evidence>
<keyword evidence="7 14" id="KW-0479">Metal-binding</keyword>
<evidence type="ECO:0000256" key="9">
    <source>
        <dbReference type="ARBA" id="ARBA00022777"/>
    </source>
</evidence>
<keyword evidence="8 14" id="KW-0547">Nucleotide-binding</keyword>
<comment type="pathway">
    <text evidence="3 14 15">Carbohydrate degradation; glycolysis; D-glyceraldehyde 3-phosphate and glycerone phosphate from D-glucose: step 3/4.</text>
</comment>
<evidence type="ECO:0000313" key="19">
    <source>
        <dbReference type="Proteomes" id="UP000193467"/>
    </source>
</evidence>
<feature type="binding site" description="in other chain" evidence="14">
    <location>
        <position position="553"/>
    </location>
    <ligand>
        <name>beta-D-fructose 2,6-bisphosphate</name>
        <dbReference type="ChEBI" id="CHEBI:58579"/>
        <note>allosteric activator; ligand shared between dimeric partners</note>
    </ligand>
</feature>
<dbReference type="FunCoup" id="A0A1Y2F625">
    <property type="interactions" value="293"/>
</dbReference>
<evidence type="ECO:0000256" key="5">
    <source>
        <dbReference type="ARBA" id="ARBA00022533"/>
    </source>
</evidence>
<evidence type="ECO:0000256" key="12">
    <source>
        <dbReference type="ARBA" id="ARBA00023152"/>
    </source>
</evidence>
<evidence type="ECO:0000313" key="18">
    <source>
        <dbReference type="EMBL" id="ORY79341.1"/>
    </source>
</evidence>
<organism evidence="18 19">
    <name type="scientific">Leucosporidium creatinivorum</name>
    <dbReference type="NCBI Taxonomy" id="106004"/>
    <lineage>
        <taxon>Eukaryota</taxon>
        <taxon>Fungi</taxon>
        <taxon>Dikarya</taxon>
        <taxon>Basidiomycota</taxon>
        <taxon>Pucciniomycotina</taxon>
        <taxon>Microbotryomycetes</taxon>
        <taxon>Leucosporidiales</taxon>
        <taxon>Leucosporidium</taxon>
    </lineage>
</organism>
<keyword evidence="4 14" id="KW-0963">Cytoplasm</keyword>
<keyword evidence="9 14" id="KW-0418">Kinase</keyword>
<dbReference type="PROSITE" id="PS00433">
    <property type="entry name" value="PHOSPHOFRUCTOKINASE"/>
    <property type="match status" value="2"/>
</dbReference>
<protein>
    <recommendedName>
        <fullName evidence="14">ATP-dependent 6-phosphofructokinase</fullName>
        <shortName evidence="14">ATP-PFK</shortName>
        <shortName evidence="14">Phosphofructokinase</shortName>
        <ecNumber evidence="14">2.7.1.11</ecNumber>
    </recommendedName>
    <alternativeName>
        <fullName evidence="14">Phosphohexokinase</fullName>
    </alternativeName>
</protein>
<keyword evidence="10 14" id="KW-0067">ATP-binding</keyword>
<dbReference type="GO" id="GO:0048029">
    <property type="term" value="F:monosaccharide binding"/>
    <property type="evidence" value="ECO:0007669"/>
    <property type="project" value="TreeGrafter"/>
</dbReference>
<feature type="binding site" evidence="14">
    <location>
        <begin position="197"/>
        <end position="200"/>
    </location>
    <ligand>
        <name>ATP</name>
        <dbReference type="ChEBI" id="CHEBI:30616"/>
    </ligand>
</feature>
<dbReference type="InParanoid" id="A0A1Y2F625"/>
<feature type="compositionally biased region" description="Low complexity" evidence="16">
    <location>
        <begin position="20"/>
        <end position="31"/>
    </location>
</feature>
<feature type="binding site" evidence="14">
    <location>
        <position position="648"/>
    </location>
    <ligand>
        <name>beta-D-fructose 2,6-bisphosphate</name>
        <dbReference type="ChEBI" id="CHEBI:58579"/>
        <note>allosteric activator; ligand shared between dimeric partners</note>
    </ligand>
</feature>
<name>A0A1Y2F625_9BASI</name>
<dbReference type="GO" id="GO:0070095">
    <property type="term" value="F:fructose-6-phosphate binding"/>
    <property type="evidence" value="ECO:0007669"/>
    <property type="project" value="TreeGrafter"/>
</dbReference>
<dbReference type="OrthoDB" id="537915at2759"/>
<dbReference type="FunFam" id="3.40.50.460:FF:000007">
    <property type="entry name" value="ATP-dependent 6-phosphofructokinase"/>
    <property type="match status" value="1"/>
</dbReference>
<comment type="similarity">
    <text evidence="15">Belongs to the phosphofructokinase type A (PFKA) family. ATP-dependent PFK group I subfamily. Eukaryotic two domain clade "E" sub-subfamily.</text>
</comment>
<dbReference type="Proteomes" id="UP000193467">
    <property type="component" value="Unassembled WGS sequence"/>
</dbReference>
<dbReference type="HAMAP" id="MF_03184">
    <property type="entry name" value="Phosphofructokinase_I_E"/>
    <property type="match status" value="1"/>
</dbReference>
<evidence type="ECO:0000256" key="3">
    <source>
        <dbReference type="ARBA" id="ARBA00004679"/>
    </source>
</evidence>
<comment type="caution">
    <text evidence="18">The sequence shown here is derived from an EMBL/GenBank/DDBJ whole genome shotgun (WGS) entry which is preliminary data.</text>
</comment>
<feature type="binding site" evidence="14">
    <location>
        <position position="198"/>
    </location>
    <ligand>
        <name>Mg(2+)</name>
        <dbReference type="ChEBI" id="CHEBI:18420"/>
        <note>catalytic</note>
    </ligand>
</feature>
<dbReference type="Pfam" id="PF00365">
    <property type="entry name" value="PFK"/>
    <property type="match status" value="2"/>
</dbReference>
<dbReference type="InterPro" id="IPR015912">
    <property type="entry name" value="Phosphofructokinase_CS"/>
</dbReference>
<keyword evidence="19" id="KW-1185">Reference proteome</keyword>
<feature type="binding site" evidence="14">
    <location>
        <begin position="167"/>
        <end position="168"/>
    </location>
    <ligand>
        <name>ATP</name>
        <dbReference type="ChEBI" id="CHEBI:30616"/>
    </ligand>
</feature>
<comment type="activity regulation">
    <text evidence="14">Allosterically activated by ADP, AMP, or fructose 2,6-bisphosphate, and allosterically inhibited by ATP or citrate.</text>
</comment>
<evidence type="ECO:0000256" key="11">
    <source>
        <dbReference type="ARBA" id="ARBA00022842"/>
    </source>
</evidence>
<evidence type="ECO:0000259" key="17">
    <source>
        <dbReference type="Pfam" id="PF00365"/>
    </source>
</evidence>
<keyword evidence="5 14" id="KW-0021">Allosteric enzyme</keyword>
<keyword evidence="12 14" id="KW-0324">Glycolysis</keyword>
<feature type="binding site" evidence="14">
    <location>
        <position position="372"/>
    </location>
    <ligand>
        <name>substrate</name>
        <note>ligand shared between dimeric partners</note>
    </ligand>
</feature>
<evidence type="ECO:0000256" key="13">
    <source>
        <dbReference type="ARBA" id="ARBA00048070"/>
    </source>
</evidence>
<evidence type="ECO:0000256" key="14">
    <source>
        <dbReference type="HAMAP-Rule" id="MF_03184"/>
    </source>
</evidence>
<comment type="similarity">
    <text evidence="14">Belongs to the phosphofructokinase type A (PFKA) family. ATP-dependent PFK group I subfamily. Eukaryotic two domain clade 'E' sub-subfamily.</text>
</comment>
<feature type="binding site" description="in other chain" evidence="14">
    <location>
        <begin position="378"/>
        <end position="381"/>
    </location>
    <ligand>
        <name>substrate</name>
        <note>ligand shared between dimeric partners</note>
    </ligand>
</feature>
<dbReference type="GO" id="GO:0016208">
    <property type="term" value="F:AMP binding"/>
    <property type="evidence" value="ECO:0007669"/>
    <property type="project" value="TreeGrafter"/>
</dbReference>
<feature type="binding site" evidence="14">
    <location>
        <position position="280"/>
    </location>
    <ligand>
        <name>substrate</name>
        <note>ligand shared between dimeric partners</note>
    </ligand>
</feature>
<dbReference type="GO" id="GO:0005739">
    <property type="term" value="C:mitochondrion"/>
    <property type="evidence" value="ECO:0007669"/>
    <property type="project" value="TreeGrafter"/>
</dbReference>
<comment type="caution">
    <text evidence="14">Lacks conserved residue(s) required for the propagation of feature annotation.</text>
</comment>
<evidence type="ECO:0000256" key="4">
    <source>
        <dbReference type="ARBA" id="ARBA00022490"/>
    </source>
</evidence>
<dbReference type="EMBL" id="MCGR01000027">
    <property type="protein sequence ID" value="ORY79341.1"/>
    <property type="molecule type" value="Genomic_DNA"/>
</dbReference>
<feature type="compositionally biased region" description="Polar residues" evidence="16">
    <location>
        <begin position="1"/>
        <end position="19"/>
    </location>
</feature>
<feature type="domain" description="Phosphofructokinase" evidence="17">
    <location>
        <begin position="45"/>
        <end position="404"/>
    </location>
</feature>
<keyword evidence="11 14" id="KW-0460">Magnesium</keyword>
<feature type="binding site" evidence="14">
    <location>
        <position position="741"/>
    </location>
    <ligand>
        <name>beta-D-fructose 2,6-bisphosphate</name>
        <dbReference type="ChEBI" id="CHEBI:58579"/>
        <note>allosteric activator; ligand shared between dimeric partners</note>
    </ligand>
</feature>
<feature type="binding site" evidence="14">
    <location>
        <position position="53"/>
    </location>
    <ligand>
        <name>ATP</name>
        <dbReference type="ChEBI" id="CHEBI:30616"/>
    </ligand>
</feature>
<dbReference type="InterPro" id="IPR000023">
    <property type="entry name" value="Phosphofructokinase_dom"/>
</dbReference>
<gene>
    <name evidence="18" type="ORF">BCR35DRAFT_304758</name>
</gene>
<dbReference type="InterPro" id="IPR009161">
    <property type="entry name" value="6-Pfructokinase_euk"/>
</dbReference>
<dbReference type="GO" id="GO:0006002">
    <property type="term" value="P:fructose 6-phosphate metabolic process"/>
    <property type="evidence" value="ECO:0007669"/>
    <property type="project" value="InterPro"/>
</dbReference>
<dbReference type="Gene3D" id="3.40.50.460">
    <property type="entry name" value="Phosphofructokinase domain"/>
    <property type="match status" value="2"/>
</dbReference>
<dbReference type="STRING" id="106004.A0A1Y2F625"/>
<feature type="binding site" description="in other chain" evidence="14">
    <location>
        <begin position="655"/>
        <end position="657"/>
    </location>
    <ligand>
        <name>beta-D-fructose 2,6-bisphosphate</name>
        <dbReference type="ChEBI" id="CHEBI:58579"/>
        <note>allosteric activator; ligand shared between dimeric partners</note>
    </ligand>
</feature>
<feature type="domain" description="Phosphofructokinase" evidence="17">
    <location>
        <begin position="484"/>
        <end position="773"/>
    </location>
</feature>
<dbReference type="GO" id="GO:0061621">
    <property type="term" value="P:canonical glycolysis"/>
    <property type="evidence" value="ECO:0007669"/>
    <property type="project" value="TreeGrafter"/>
</dbReference>
<dbReference type="SUPFAM" id="SSF53784">
    <property type="entry name" value="Phosphofructokinase"/>
    <property type="match status" value="2"/>
</dbReference>
<dbReference type="GO" id="GO:0030388">
    <property type="term" value="P:fructose 1,6-bisphosphate metabolic process"/>
    <property type="evidence" value="ECO:0007669"/>
    <property type="project" value="TreeGrafter"/>
</dbReference>
<comment type="cofactor">
    <cofactor evidence="1 14">
        <name>Mg(2+)</name>
        <dbReference type="ChEBI" id="CHEBI:18420"/>
    </cofactor>
</comment>
<comment type="subcellular location">
    <subcellularLocation>
        <location evidence="2 14">Cytoplasm</location>
    </subcellularLocation>
</comment>
<feature type="binding site" description="in other chain" evidence="14">
    <location>
        <position position="344"/>
    </location>
    <ligand>
        <name>substrate</name>
        <note>ligand shared between dimeric partners</note>
    </ligand>
</feature>
<keyword evidence="6 14" id="KW-0808">Transferase</keyword>
<dbReference type="GO" id="GO:0005945">
    <property type="term" value="C:6-phosphofructokinase complex"/>
    <property type="evidence" value="ECO:0007669"/>
    <property type="project" value="TreeGrafter"/>
</dbReference>
<feature type="binding site" description="in other chain" evidence="14">
    <location>
        <begin position="243"/>
        <end position="245"/>
    </location>
    <ligand>
        <name>substrate</name>
        <note>ligand shared between dimeric partners</note>
    </ligand>
</feature>
<evidence type="ECO:0000256" key="7">
    <source>
        <dbReference type="ARBA" id="ARBA00022723"/>
    </source>
</evidence>
<evidence type="ECO:0000256" key="2">
    <source>
        <dbReference type="ARBA" id="ARBA00004496"/>
    </source>
</evidence>
<reference evidence="18 19" key="1">
    <citation type="submission" date="2016-07" db="EMBL/GenBank/DDBJ databases">
        <title>Pervasive Adenine N6-methylation of Active Genes in Fungi.</title>
        <authorList>
            <consortium name="DOE Joint Genome Institute"/>
            <person name="Mondo S.J."/>
            <person name="Dannebaum R.O."/>
            <person name="Kuo R.C."/>
            <person name="Labutti K."/>
            <person name="Haridas S."/>
            <person name="Kuo A."/>
            <person name="Salamov A."/>
            <person name="Ahrendt S.R."/>
            <person name="Lipzen A."/>
            <person name="Sullivan W."/>
            <person name="Andreopoulos W.B."/>
            <person name="Clum A."/>
            <person name="Lindquist E."/>
            <person name="Daum C."/>
            <person name="Ramamoorthy G.K."/>
            <person name="Gryganskyi A."/>
            <person name="Culley D."/>
            <person name="Magnuson J.K."/>
            <person name="James T.Y."/>
            <person name="O'Malley M.A."/>
            <person name="Stajich J.E."/>
            <person name="Spatafora J.W."/>
            <person name="Visel A."/>
            <person name="Grigoriev I.V."/>
        </authorList>
    </citation>
    <scope>NUCLEOTIDE SEQUENCE [LARGE SCALE GENOMIC DNA]</scope>
    <source>
        <strain evidence="18 19">62-1032</strain>
    </source>
</reference>